<accession>A0ABN7R2K3</accession>
<dbReference type="InterPro" id="IPR007298">
    <property type="entry name" value="Cu-R_lipoprotein_NlpE"/>
</dbReference>
<gene>
    <name evidence="3" type="ORF">LYB30171_01585</name>
</gene>
<organism evidence="3 4">
    <name type="scientific">Novilysobacter luteus</name>
    <dbReference type="NCBI Taxonomy" id="2822368"/>
    <lineage>
        <taxon>Bacteria</taxon>
        <taxon>Pseudomonadati</taxon>
        <taxon>Pseudomonadota</taxon>
        <taxon>Gammaproteobacteria</taxon>
        <taxon>Lysobacterales</taxon>
        <taxon>Lysobacteraceae</taxon>
        <taxon>Novilysobacter</taxon>
    </lineage>
</organism>
<protein>
    <recommendedName>
        <fullName evidence="5">Copper resistance protein NlpE</fullName>
    </recommendedName>
</protein>
<dbReference type="Gene3D" id="2.40.128.640">
    <property type="match status" value="1"/>
</dbReference>
<reference evidence="3 4" key="1">
    <citation type="submission" date="2021-04" db="EMBL/GenBank/DDBJ databases">
        <authorList>
            <person name="Rodrigo-Torres L."/>
            <person name="Arahal R. D."/>
            <person name="Lucena T."/>
        </authorList>
    </citation>
    <scope>NUCLEOTIDE SEQUENCE [LARGE SCALE GENOMIC DNA]</scope>
    <source>
        <strain evidence="3 4">CECT 30171</strain>
    </source>
</reference>
<feature type="chain" id="PRO_5045353324" description="Copper resistance protein NlpE" evidence="2">
    <location>
        <begin position="21"/>
        <end position="165"/>
    </location>
</feature>
<proteinExistence type="predicted"/>
<dbReference type="Pfam" id="PF04170">
    <property type="entry name" value="NlpE"/>
    <property type="match status" value="1"/>
</dbReference>
<evidence type="ECO:0000313" key="3">
    <source>
        <dbReference type="EMBL" id="CAG4974054.1"/>
    </source>
</evidence>
<dbReference type="Proteomes" id="UP000680116">
    <property type="component" value="Chromosome"/>
</dbReference>
<evidence type="ECO:0000256" key="2">
    <source>
        <dbReference type="SAM" id="SignalP"/>
    </source>
</evidence>
<dbReference type="EMBL" id="OU015430">
    <property type="protein sequence ID" value="CAG4974054.1"/>
    <property type="molecule type" value="Genomic_DNA"/>
</dbReference>
<feature type="signal peptide" evidence="2">
    <location>
        <begin position="1"/>
        <end position="20"/>
    </location>
</feature>
<feature type="region of interest" description="Disordered" evidence="1">
    <location>
        <begin position="144"/>
        <end position="165"/>
    </location>
</feature>
<evidence type="ECO:0000256" key="1">
    <source>
        <dbReference type="SAM" id="MobiDB-lite"/>
    </source>
</evidence>
<dbReference type="PROSITE" id="PS51257">
    <property type="entry name" value="PROKAR_LIPOPROTEIN"/>
    <property type="match status" value="1"/>
</dbReference>
<keyword evidence="4" id="KW-1185">Reference proteome</keyword>
<keyword evidence="2" id="KW-0732">Signal</keyword>
<sequence>MTHRLLALACLTVLAVAACKQEPAEPVDAAPAAAAAAPPAADIIPTGDATASGAGDFDMRAFAGRFSGTLPCASCPGIDTTLVLNPDGTYAITETYQDEAGAPAQMDGTWTVEADNGQIRLDPNSKSEDDRLFAIDSNDRITQLSLDGTPAEGNLDYGLDRQPAN</sequence>
<evidence type="ECO:0008006" key="5">
    <source>
        <dbReference type="Google" id="ProtNLM"/>
    </source>
</evidence>
<dbReference type="RefSeq" id="WP_215218182.1">
    <property type="nucleotide sequence ID" value="NZ_OU015430.1"/>
</dbReference>
<name>A0ABN7R2K3_9GAMM</name>
<evidence type="ECO:0000313" key="4">
    <source>
        <dbReference type="Proteomes" id="UP000680116"/>
    </source>
</evidence>